<evidence type="ECO:0000313" key="6">
    <source>
        <dbReference type="EMBL" id="MBC5767117.1"/>
    </source>
</evidence>
<keyword evidence="7" id="KW-1185">Reference proteome</keyword>
<dbReference type="Gene3D" id="3.30.1120.10">
    <property type="match status" value="1"/>
</dbReference>
<dbReference type="EMBL" id="JACORU010000009">
    <property type="protein sequence ID" value="MBC5767117.1"/>
    <property type="molecule type" value="Genomic_DNA"/>
</dbReference>
<dbReference type="PANTHER" id="PTHR42693:SF53">
    <property type="entry name" value="ENDO-4-O-SULFATASE"/>
    <property type="match status" value="1"/>
</dbReference>
<dbReference type="RefSeq" id="WP_187083606.1">
    <property type="nucleotide sequence ID" value="NZ_JACORU010000009.1"/>
</dbReference>
<feature type="domain" description="Sulfatase N-terminal" evidence="5">
    <location>
        <begin position="32"/>
        <end position="444"/>
    </location>
</feature>
<keyword evidence="4" id="KW-0106">Calcium</keyword>
<reference evidence="6" key="1">
    <citation type="submission" date="2020-08" db="EMBL/GenBank/DDBJ databases">
        <title>Ramlibacter sp. GTP1 16S ribosomal RNA gene genome sequencing and assembly.</title>
        <authorList>
            <person name="Kang M."/>
        </authorList>
    </citation>
    <scope>NUCLEOTIDE SEQUENCE</scope>
    <source>
        <strain evidence="6">GTP1</strain>
    </source>
</reference>
<comment type="similarity">
    <text evidence="1">Belongs to the sulfatase family.</text>
</comment>
<organism evidence="6 7">
    <name type="scientific">Ramlibacter albus</name>
    <dbReference type="NCBI Taxonomy" id="2079448"/>
    <lineage>
        <taxon>Bacteria</taxon>
        <taxon>Pseudomonadati</taxon>
        <taxon>Pseudomonadota</taxon>
        <taxon>Betaproteobacteria</taxon>
        <taxon>Burkholderiales</taxon>
        <taxon>Comamonadaceae</taxon>
        <taxon>Ramlibacter</taxon>
    </lineage>
</organism>
<dbReference type="InterPro" id="IPR017850">
    <property type="entry name" value="Alkaline_phosphatase_core_sf"/>
</dbReference>
<dbReference type="CDD" id="cd16025">
    <property type="entry name" value="PAS_like"/>
    <property type="match status" value="1"/>
</dbReference>
<keyword evidence="3" id="KW-0378">Hydrolase</keyword>
<evidence type="ECO:0000256" key="1">
    <source>
        <dbReference type="ARBA" id="ARBA00008779"/>
    </source>
</evidence>
<protein>
    <submittedName>
        <fullName evidence="6">Arylsulfatase</fullName>
    </submittedName>
</protein>
<dbReference type="InterPro" id="IPR000917">
    <property type="entry name" value="Sulfatase_N"/>
</dbReference>
<evidence type="ECO:0000256" key="3">
    <source>
        <dbReference type="ARBA" id="ARBA00022801"/>
    </source>
</evidence>
<dbReference type="SUPFAM" id="SSF53649">
    <property type="entry name" value="Alkaline phosphatase-like"/>
    <property type="match status" value="1"/>
</dbReference>
<name>A0A923MDN0_9BURK</name>
<dbReference type="PROSITE" id="PS00523">
    <property type="entry name" value="SULFATASE_1"/>
    <property type="match status" value="1"/>
</dbReference>
<dbReference type="GO" id="GO:0004065">
    <property type="term" value="F:arylsulfatase activity"/>
    <property type="evidence" value="ECO:0007669"/>
    <property type="project" value="TreeGrafter"/>
</dbReference>
<dbReference type="InterPro" id="IPR024607">
    <property type="entry name" value="Sulfatase_CS"/>
</dbReference>
<dbReference type="PROSITE" id="PS00149">
    <property type="entry name" value="SULFATASE_2"/>
    <property type="match status" value="1"/>
</dbReference>
<dbReference type="InterPro" id="IPR013320">
    <property type="entry name" value="ConA-like_dom_sf"/>
</dbReference>
<accession>A0A923MDN0</accession>
<keyword evidence="2" id="KW-0479">Metal-binding</keyword>
<gene>
    <name evidence="6" type="ORF">H8R02_21805</name>
</gene>
<evidence type="ECO:0000313" key="7">
    <source>
        <dbReference type="Proteomes" id="UP000596827"/>
    </source>
</evidence>
<sequence length="748" mass="83218">MSDFEFKGKIGATWQESTPWWPDAVRPRDGAPNIVLVLYDDVGFGSFGCYGAEIATPTMDHLASEGLRYNNFHVTPLCSPTRASLLTGRNHHSVGMAFLANADSGFPGTRGHVSKQAATLAEMLRASGYNTMCVGKWHVAPIDQTSAAGPYDQWPLGRGFERYYGFLDALTDHFYPDLVHDNHRVDPPKTPQEGYHLTEDLIDHAIGFVRDQVSASGEKPFFAYLAFGAAHCPHQAPQAFLDKYRGRYDEGWDVVRERRHQRQLELGIIPPGTTLAPRNAGVQPWDSLSADEKKVSARLQEAFAAMVDHTDHELGRFVDYLKEIGKFDNTIFVILADNGASQEGGAGGTTNIVAYENGNQPDLAYNLARLEQIGGPRSQTNYPQGWAQVGNTPLRRYKQNTHAGGVRAPLIVSWRDGLKARGGVRQQFHHVIDIAPTLLDLAGIQPPQVYNGVPQMPVHGVSMRYSFEDAAAPTRRQTQYFEMFTHRAIWHDGWKAVSFHQRGNSYDQDTWELFNLDEDFSECNDLAAKHPEKLKELVGRWWAEAGRFGVLPLDDRGFPERAVKYQSHGSPRLRTRLVLYPGMARIPSGAAPLVINRSFRITARLADIAQAPQGVLVSLGDLSGGFTMYVQGGRLCFEYNHEGTPFRIESAAGAVTAQSRTLEFAFERTADYQGVGRVFVDGKQVGEGVIPRSARWFISWSALDVGRDSLSRVSDAYSDEFAFTPGALERVEIELEPMQHPVDHQPMD</sequence>
<evidence type="ECO:0000259" key="5">
    <source>
        <dbReference type="Pfam" id="PF00884"/>
    </source>
</evidence>
<evidence type="ECO:0000256" key="2">
    <source>
        <dbReference type="ARBA" id="ARBA00022723"/>
    </source>
</evidence>
<comment type="caution">
    <text evidence="6">The sequence shown here is derived from an EMBL/GenBank/DDBJ whole genome shotgun (WGS) entry which is preliminary data.</text>
</comment>
<proteinExistence type="inferred from homology"/>
<dbReference type="PANTHER" id="PTHR42693">
    <property type="entry name" value="ARYLSULFATASE FAMILY MEMBER"/>
    <property type="match status" value="1"/>
</dbReference>
<dbReference type="GO" id="GO:0046872">
    <property type="term" value="F:metal ion binding"/>
    <property type="evidence" value="ECO:0007669"/>
    <property type="project" value="UniProtKB-KW"/>
</dbReference>
<dbReference type="InterPro" id="IPR050738">
    <property type="entry name" value="Sulfatase"/>
</dbReference>
<dbReference type="SUPFAM" id="SSF49899">
    <property type="entry name" value="Concanavalin A-like lectins/glucanases"/>
    <property type="match status" value="1"/>
</dbReference>
<dbReference type="Pfam" id="PF00884">
    <property type="entry name" value="Sulfatase"/>
    <property type="match status" value="1"/>
</dbReference>
<dbReference type="Proteomes" id="UP000596827">
    <property type="component" value="Unassembled WGS sequence"/>
</dbReference>
<evidence type="ECO:0000256" key="4">
    <source>
        <dbReference type="ARBA" id="ARBA00022837"/>
    </source>
</evidence>
<dbReference type="AlphaFoldDB" id="A0A923MDN0"/>
<dbReference type="Gene3D" id="3.40.720.10">
    <property type="entry name" value="Alkaline Phosphatase, subunit A"/>
    <property type="match status" value="1"/>
</dbReference>